<protein>
    <recommendedName>
        <fullName evidence="4">F-box domain-containing protein</fullName>
    </recommendedName>
</protein>
<dbReference type="SUPFAM" id="SSF81383">
    <property type="entry name" value="F-box domain"/>
    <property type="match status" value="1"/>
</dbReference>
<dbReference type="AlphaFoldDB" id="A0A1Y1XLP2"/>
<evidence type="ECO:0000313" key="2">
    <source>
        <dbReference type="EMBL" id="ORX86670.1"/>
    </source>
</evidence>
<reference evidence="2 3" key="2">
    <citation type="submission" date="2016-08" db="EMBL/GenBank/DDBJ databases">
        <title>Pervasive Adenine N6-methylation of Active Genes in Fungi.</title>
        <authorList>
            <consortium name="DOE Joint Genome Institute"/>
            <person name="Mondo S.J."/>
            <person name="Dannebaum R.O."/>
            <person name="Kuo R.C."/>
            <person name="Labutti K."/>
            <person name="Haridas S."/>
            <person name="Kuo A."/>
            <person name="Salamov A."/>
            <person name="Ahrendt S.R."/>
            <person name="Lipzen A."/>
            <person name="Sullivan W."/>
            <person name="Andreopoulos W.B."/>
            <person name="Clum A."/>
            <person name="Lindquist E."/>
            <person name="Daum C."/>
            <person name="Ramamoorthy G.K."/>
            <person name="Gryganskyi A."/>
            <person name="Culley D."/>
            <person name="Magnuson J.K."/>
            <person name="James T.Y."/>
            <person name="O'Malley M.A."/>
            <person name="Stajich J.E."/>
            <person name="Spatafora J.W."/>
            <person name="Visel A."/>
            <person name="Grigoriev I.V."/>
        </authorList>
    </citation>
    <scope>NUCLEOTIDE SEQUENCE [LARGE SCALE GENOMIC DNA]</scope>
    <source>
        <strain evidence="2 3">S4</strain>
    </source>
</reference>
<reference evidence="2 3" key="1">
    <citation type="submission" date="2016-08" db="EMBL/GenBank/DDBJ databases">
        <title>A Parts List for Fungal Cellulosomes Revealed by Comparative Genomics.</title>
        <authorList>
            <consortium name="DOE Joint Genome Institute"/>
            <person name="Haitjema C.H."/>
            <person name="Gilmore S.P."/>
            <person name="Henske J.K."/>
            <person name="Solomon K.V."/>
            <person name="De Groot R."/>
            <person name="Kuo A."/>
            <person name="Mondo S.J."/>
            <person name="Salamov A.A."/>
            <person name="Labutti K."/>
            <person name="Zhao Z."/>
            <person name="Chiniquy J."/>
            <person name="Barry K."/>
            <person name="Brewer H.M."/>
            <person name="Purvine S.O."/>
            <person name="Wright A.T."/>
            <person name="Boxma B."/>
            <person name="Van Alen T."/>
            <person name="Hackstein J.H."/>
            <person name="Baker S.E."/>
            <person name="Grigoriev I.V."/>
            <person name="O'Malley M.A."/>
        </authorList>
    </citation>
    <scope>NUCLEOTIDE SEQUENCE [LARGE SCALE GENOMIC DNA]</scope>
    <source>
        <strain evidence="2 3">S4</strain>
    </source>
</reference>
<keyword evidence="3" id="KW-1185">Reference proteome</keyword>
<gene>
    <name evidence="2" type="ORF">BCR32DRAFT_264825</name>
</gene>
<accession>A0A1Y1XLP2</accession>
<dbReference type="Proteomes" id="UP000193944">
    <property type="component" value="Unassembled WGS sequence"/>
</dbReference>
<dbReference type="InterPro" id="IPR036047">
    <property type="entry name" value="F-box-like_dom_sf"/>
</dbReference>
<feature type="compositionally biased region" description="Acidic residues" evidence="1">
    <location>
        <begin position="458"/>
        <end position="470"/>
    </location>
</feature>
<sequence length="526" mass="61316">MNIHISNKNEEENSVEFPKSCWNIKSLNHQDASISSIIIPTTDNRQNNNDFPSLKEASSRLNKKNVTKYNKIILPFLRRKSKKNLPNDIHVLQINNLHLNYQEYYSPTKKDFKFSKVIPKSIIKGDNDLNKALVPYSPYANYYCMFMPPPYASLYHYWWKIPKCGFDIINGKYSNDYRCQLLNLINIINGKNTILNNNSYNDEEINNMINILQTLNLRFSNINQCNSSLYVNSTTLSSIKIKDISPPSSKKNRVRTKSKLVKLESIIPKKELEVQSNEVTHLEDIFKAFKDIKVTNGPSGKYTVLMHLLFFLTPRELCLMTRVCKSWKRELLNSKYSVDLWWNIWMNHVWIGKAQREKVDYNKYLEQSRSINGLSNISLPSSRESLASSLSSLSLNHSGSNSSLEISKASRKLKFPWYHTITRAERKRGTKVWIERAVEVYRKTEVRGLELFNYSSSSEEESSSESESEDENPKYVRPEGRGRLTAEEKNNSRTQYKLMGSKPKTKRPWTREKGLSKEWLFHNDLL</sequence>
<organism evidence="2 3">
    <name type="scientific">Anaeromyces robustus</name>
    <dbReference type="NCBI Taxonomy" id="1754192"/>
    <lineage>
        <taxon>Eukaryota</taxon>
        <taxon>Fungi</taxon>
        <taxon>Fungi incertae sedis</taxon>
        <taxon>Chytridiomycota</taxon>
        <taxon>Chytridiomycota incertae sedis</taxon>
        <taxon>Neocallimastigomycetes</taxon>
        <taxon>Neocallimastigales</taxon>
        <taxon>Neocallimastigaceae</taxon>
        <taxon>Anaeromyces</taxon>
    </lineage>
</organism>
<evidence type="ECO:0008006" key="4">
    <source>
        <dbReference type="Google" id="ProtNLM"/>
    </source>
</evidence>
<evidence type="ECO:0000313" key="3">
    <source>
        <dbReference type="Proteomes" id="UP000193944"/>
    </source>
</evidence>
<dbReference type="EMBL" id="MCFG01000018">
    <property type="protein sequence ID" value="ORX86670.1"/>
    <property type="molecule type" value="Genomic_DNA"/>
</dbReference>
<name>A0A1Y1XLP2_9FUNG</name>
<comment type="caution">
    <text evidence="2">The sequence shown here is derived from an EMBL/GenBank/DDBJ whole genome shotgun (WGS) entry which is preliminary data.</text>
</comment>
<evidence type="ECO:0000256" key="1">
    <source>
        <dbReference type="SAM" id="MobiDB-lite"/>
    </source>
</evidence>
<feature type="region of interest" description="Disordered" evidence="1">
    <location>
        <begin position="457"/>
        <end position="511"/>
    </location>
</feature>
<feature type="compositionally biased region" description="Basic and acidic residues" evidence="1">
    <location>
        <begin position="471"/>
        <end position="491"/>
    </location>
</feature>
<dbReference type="OrthoDB" id="3219396at2759"/>
<proteinExistence type="predicted"/>
<dbReference type="CDD" id="cd09917">
    <property type="entry name" value="F-box_SF"/>
    <property type="match status" value="1"/>
</dbReference>